<dbReference type="InterPro" id="IPR038969">
    <property type="entry name" value="FEN"/>
</dbReference>
<dbReference type="AlphaFoldDB" id="A0AA95H6G4"/>
<reference evidence="5" key="2">
    <citation type="submission" date="2023-04" db="EMBL/GenBank/DDBJ databases">
        <authorList>
            <person name="Beletskiy A.V."/>
            <person name="Mardanov A.V."/>
            <person name="Ravin N.V."/>
        </authorList>
    </citation>
    <scope>NUCLEOTIDE SEQUENCE</scope>
    <source>
        <strain evidence="5">GKL-01</strain>
    </source>
</reference>
<evidence type="ECO:0000256" key="3">
    <source>
        <dbReference type="ARBA" id="ARBA00023125"/>
    </source>
</evidence>
<dbReference type="GO" id="GO:0003677">
    <property type="term" value="F:DNA binding"/>
    <property type="evidence" value="ECO:0007669"/>
    <property type="project" value="UniProtKB-KW"/>
</dbReference>
<dbReference type="InterPro" id="IPR008918">
    <property type="entry name" value="HhH2"/>
</dbReference>
<accession>A0AA95H6G4</accession>
<protein>
    <submittedName>
        <fullName evidence="5">5'-3' exonuclease H3TH domain-containing protein</fullName>
    </submittedName>
</protein>
<dbReference type="EMBL" id="CP124755">
    <property type="protein sequence ID" value="WGZ91521.1"/>
    <property type="molecule type" value="Genomic_DNA"/>
</dbReference>
<dbReference type="GO" id="GO:0017108">
    <property type="term" value="F:5'-flap endonuclease activity"/>
    <property type="evidence" value="ECO:0007669"/>
    <property type="project" value="InterPro"/>
</dbReference>
<dbReference type="CDD" id="cd09898">
    <property type="entry name" value="H3TH_53EXO"/>
    <property type="match status" value="1"/>
</dbReference>
<dbReference type="SUPFAM" id="SSF47807">
    <property type="entry name" value="5' to 3' exonuclease, C-terminal subdomain"/>
    <property type="match status" value="1"/>
</dbReference>
<keyword evidence="2" id="KW-0378">Hydrolase</keyword>
<dbReference type="GO" id="GO:0033567">
    <property type="term" value="P:DNA replication, Okazaki fragment processing"/>
    <property type="evidence" value="ECO:0007669"/>
    <property type="project" value="InterPro"/>
</dbReference>
<dbReference type="SUPFAM" id="SSF88723">
    <property type="entry name" value="PIN domain-like"/>
    <property type="match status" value="1"/>
</dbReference>
<gene>
    <name evidence="5" type="ORF">QJT80_03385</name>
</gene>
<dbReference type="InterPro" id="IPR036279">
    <property type="entry name" value="5-3_exonuclease_C_sf"/>
</dbReference>
<dbReference type="InterPro" id="IPR020046">
    <property type="entry name" value="5-3_exonucl_a-hlix_arch_N"/>
</dbReference>
<dbReference type="InterPro" id="IPR029060">
    <property type="entry name" value="PIN-like_dom_sf"/>
</dbReference>
<reference evidence="5" key="1">
    <citation type="journal article" date="2023" name="Int. J. Mol. Sci.">
        <title>Metagenomics Revealed a New Genus 'Candidatus Thiocaldithrix dubininis' gen. nov., sp. nov. and a New Species 'Candidatus Thiothrix putei' sp. nov. in the Family Thiotrichaceae, Some Members of Which Have Traits of Both Na+- and H+-Motive Energetics.</title>
        <authorList>
            <person name="Ravin N.V."/>
            <person name="Muntyan M.S."/>
            <person name="Smolyakov D.D."/>
            <person name="Rudenko T.S."/>
            <person name="Beletsky A.V."/>
            <person name="Mardanov A.V."/>
            <person name="Grabovich M.Y."/>
        </authorList>
    </citation>
    <scope>NUCLEOTIDE SEQUENCE</scope>
    <source>
        <strain evidence="5">GKL-01</strain>
    </source>
</reference>
<dbReference type="Gene3D" id="3.40.50.1010">
    <property type="entry name" value="5'-nuclease"/>
    <property type="match status" value="1"/>
</dbReference>
<dbReference type="KEGG" id="tdu:QJT80_03385"/>
<keyword evidence="5" id="KW-0269">Exonuclease</keyword>
<dbReference type="InterPro" id="IPR020045">
    <property type="entry name" value="DNA_polI_H3TH"/>
</dbReference>
<dbReference type="SMART" id="SM00279">
    <property type="entry name" value="HhH2"/>
    <property type="match status" value="1"/>
</dbReference>
<evidence type="ECO:0000313" key="5">
    <source>
        <dbReference type="EMBL" id="WGZ91521.1"/>
    </source>
</evidence>
<dbReference type="CDD" id="cd09859">
    <property type="entry name" value="PIN_53EXO"/>
    <property type="match status" value="1"/>
</dbReference>
<dbReference type="Gene3D" id="1.10.150.20">
    <property type="entry name" value="5' to 3' exonuclease, C-terminal subdomain"/>
    <property type="match status" value="1"/>
</dbReference>
<dbReference type="Proteomes" id="UP001300672">
    <property type="component" value="Chromosome"/>
</dbReference>
<dbReference type="SMART" id="SM00475">
    <property type="entry name" value="53EXOc"/>
    <property type="match status" value="1"/>
</dbReference>
<sequence length="304" mass="34180">MKLPQVWLIDASIYVFRAWFVRKEPSFDKSGQPSHAVLGFLRFVYNLLHTEYPTHVAFAFDTSLQNSIRKQVYADYKANRSLAPADLKYQFQLCREFLDALGIVQAVSPRYEADDIIGTWATHYRSLGYANQIISGDKDLAQLVGEHDVWWDYGKRKALTTGGVKKEFGVWPVQIPEQLALAGDVADNIPGIPGIGMASAAKLLQKFATVEVLLSRLPEVGNMKTKGAKRWQELVTQHQATVRLARQLTSIYTDVPDIPLELARQSVNSEKLWALCELLGLTEQQFQLWQNTANLPTVCTSANP</sequence>
<dbReference type="Pfam" id="PF02739">
    <property type="entry name" value="5_3_exonuc_N"/>
    <property type="match status" value="1"/>
</dbReference>
<keyword evidence="3" id="KW-0238">DNA-binding</keyword>
<evidence type="ECO:0000259" key="4">
    <source>
        <dbReference type="SMART" id="SM00475"/>
    </source>
</evidence>
<evidence type="ECO:0000256" key="1">
    <source>
        <dbReference type="ARBA" id="ARBA00022722"/>
    </source>
</evidence>
<evidence type="ECO:0000256" key="2">
    <source>
        <dbReference type="ARBA" id="ARBA00022801"/>
    </source>
</evidence>
<dbReference type="Pfam" id="PF01367">
    <property type="entry name" value="5_3_exonuc"/>
    <property type="match status" value="1"/>
</dbReference>
<name>A0AA95H6G4_9GAMM</name>
<keyword evidence="1" id="KW-0540">Nuclease</keyword>
<proteinExistence type="predicted"/>
<dbReference type="PANTHER" id="PTHR42646">
    <property type="entry name" value="FLAP ENDONUCLEASE XNI"/>
    <property type="match status" value="1"/>
</dbReference>
<dbReference type="InterPro" id="IPR002421">
    <property type="entry name" value="5-3_exonuclease"/>
</dbReference>
<dbReference type="PANTHER" id="PTHR42646:SF2">
    <property type="entry name" value="5'-3' EXONUCLEASE FAMILY PROTEIN"/>
    <property type="match status" value="1"/>
</dbReference>
<dbReference type="GO" id="GO:0008409">
    <property type="term" value="F:5'-3' exonuclease activity"/>
    <property type="evidence" value="ECO:0007669"/>
    <property type="project" value="InterPro"/>
</dbReference>
<organism evidence="5">
    <name type="scientific">Candidatus Thiocaldithrix dubininis</name>
    <dbReference type="NCBI Taxonomy" id="3080823"/>
    <lineage>
        <taxon>Bacteria</taxon>
        <taxon>Pseudomonadati</taxon>
        <taxon>Pseudomonadota</taxon>
        <taxon>Gammaproteobacteria</taxon>
        <taxon>Thiotrichales</taxon>
        <taxon>Thiotrichaceae</taxon>
        <taxon>Candidatus Thiocaldithrix</taxon>
    </lineage>
</organism>
<feature type="domain" description="5'-3' exonuclease" evidence="4">
    <location>
        <begin position="1"/>
        <end position="266"/>
    </location>
</feature>